<evidence type="ECO:0000313" key="1">
    <source>
        <dbReference type="EMBL" id="PSL30060.1"/>
    </source>
</evidence>
<name>A0A2P8G7V0_9BACT</name>
<accession>A0A2P8G7V0</accession>
<sequence length="131" mass="14915">MFSNHDMIVDFDSDKNPLTMPGRPGRFVAYAFAICNYVKKDERVAVLNDLVTWASQARWFTAFCPAGHVLPRYLVELIVKNHHALRMDLVDMAGEDRRFYHLVIRASVLDRLSAGSIALRPTCQRHAGPFP</sequence>
<reference evidence="1 2" key="1">
    <citation type="submission" date="2018-03" db="EMBL/GenBank/DDBJ databases">
        <title>Genomic Encyclopedia of Archaeal and Bacterial Type Strains, Phase II (KMG-II): from individual species to whole genera.</title>
        <authorList>
            <person name="Goeker M."/>
        </authorList>
    </citation>
    <scope>NUCLEOTIDE SEQUENCE [LARGE SCALE GENOMIC DNA]</scope>
    <source>
        <strain evidence="1 2">DSM 29057</strain>
    </source>
</reference>
<evidence type="ECO:0000313" key="2">
    <source>
        <dbReference type="Proteomes" id="UP000241964"/>
    </source>
</evidence>
<dbReference type="AlphaFoldDB" id="A0A2P8G7V0"/>
<protein>
    <submittedName>
        <fullName evidence="1">Uncharacterized protein</fullName>
    </submittedName>
</protein>
<organism evidence="1 2">
    <name type="scientific">Dyadobacter jiangsuensis</name>
    <dbReference type="NCBI Taxonomy" id="1591085"/>
    <lineage>
        <taxon>Bacteria</taxon>
        <taxon>Pseudomonadati</taxon>
        <taxon>Bacteroidota</taxon>
        <taxon>Cytophagia</taxon>
        <taxon>Cytophagales</taxon>
        <taxon>Spirosomataceae</taxon>
        <taxon>Dyadobacter</taxon>
    </lineage>
</organism>
<dbReference type="EMBL" id="PYAS01000004">
    <property type="protein sequence ID" value="PSL30060.1"/>
    <property type="molecule type" value="Genomic_DNA"/>
</dbReference>
<dbReference type="Proteomes" id="UP000241964">
    <property type="component" value="Unassembled WGS sequence"/>
</dbReference>
<comment type="caution">
    <text evidence="1">The sequence shown here is derived from an EMBL/GenBank/DDBJ whole genome shotgun (WGS) entry which is preliminary data.</text>
</comment>
<proteinExistence type="predicted"/>
<gene>
    <name evidence="1" type="ORF">CLV60_1042</name>
</gene>
<keyword evidence="2" id="KW-1185">Reference proteome</keyword>